<keyword evidence="2" id="KW-0378">Hydrolase</keyword>
<dbReference type="Gene3D" id="3.10.450.50">
    <property type="match status" value="1"/>
</dbReference>
<organism evidence="2 3">
    <name type="scientific">Dietzia aurantiaca</name>
    <dbReference type="NCBI Taxonomy" id="983873"/>
    <lineage>
        <taxon>Bacteria</taxon>
        <taxon>Bacillati</taxon>
        <taxon>Actinomycetota</taxon>
        <taxon>Actinomycetes</taxon>
        <taxon>Mycobacteriales</taxon>
        <taxon>Dietziaceae</taxon>
        <taxon>Dietzia</taxon>
    </lineage>
</organism>
<gene>
    <name evidence="2" type="ORF">ACFO7U_08100</name>
</gene>
<keyword evidence="3" id="KW-1185">Reference proteome</keyword>
<evidence type="ECO:0000313" key="2">
    <source>
        <dbReference type="EMBL" id="MFC4754739.1"/>
    </source>
</evidence>
<dbReference type="Proteomes" id="UP001595836">
    <property type="component" value="Unassembled WGS sequence"/>
</dbReference>
<dbReference type="Pfam" id="PF07858">
    <property type="entry name" value="LEH"/>
    <property type="match status" value="1"/>
</dbReference>
<reference evidence="3" key="1">
    <citation type="journal article" date="2019" name="Int. J. Syst. Evol. Microbiol.">
        <title>The Global Catalogue of Microorganisms (GCM) 10K type strain sequencing project: providing services to taxonomists for standard genome sequencing and annotation.</title>
        <authorList>
            <consortium name="The Broad Institute Genomics Platform"/>
            <consortium name="The Broad Institute Genome Sequencing Center for Infectious Disease"/>
            <person name="Wu L."/>
            <person name="Ma J."/>
        </authorList>
    </citation>
    <scope>NUCLEOTIDE SEQUENCE [LARGE SCALE GENOMIC DNA]</scope>
    <source>
        <strain evidence="3">JCM 11882</strain>
    </source>
</reference>
<evidence type="ECO:0000313" key="3">
    <source>
        <dbReference type="Proteomes" id="UP001595836"/>
    </source>
</evidence>
<name>A0ABV9PR59_9ACTN</name>
<dbReference type="InterPro" id="IPR032710">
    <property type="entry name" value="NTF2-like_dom_sf"/>
</dbReference>
<dbReference type="EMBL" id="JBHSHP010000021">
    <property type="protein sequence ID" value="MFC4754739.1"/>
    <property type="molecule type" value="Genomic_DNA"/>
</dbReference>
<dbReference type="RefSeq" id="WP_344993947.1">
    <property type="nucleotide sequence ID" value="NZ_BAABCD010000022.1"/>
</dbReference>
<evidence type="ECO:0000259" key="1">
    <source>
        <dbReference type="Pfam" id="PF07858"/>
    </source>
</evidence>
<sequence length="151" mass="16148">MAATTTATDPDVVVRMFFDALASGSTAAAADLVSGDVWWANIGLPTVRGKRAVVGAIAAMHRSVRFGVRTHHLAVSAPADPTDPRSPHVVLTERTDSLGIGRFRCDFWVCGRLEVRDGLVCGWQDYFSTADIARGAVRGLVGMIPGRRVGR</sequence>
<dbReference type="GO" id="GO:0016787">
    <property type="term" value="F:hydrolase activity"/>
    <property type="evidence" value="ECO:0007669"/>
    <property type="project" value="UniProtKB-KW"/>
</dbReference>
<comment type="caution">
    <text evidence="2">The sequence shown here is derived from an EMBL/GenBank/DDBJ whole genome shotgun (WGS) entry which is preliminary data.</text>
</comment>
<accession>A0ABV9PR59</accession>
<proteinExistence type="predicted"/>
<feature type="domain" description="Limonene-1,2-epoxide hydrolase" evidence="1">
    <location>
        <begin position="12"/>
        <end position="138"/>
    </location>
</feature>
<protein>
    <submittedName>
        <fullName evidence="2">Limonene-1,2-epoxide hydrolase family protein</fullName>
    </submittedName>
</protein>
<dbReference type="SUPFAM" id="SSF54427">
    <property type="entry name" value="NTF2-like"/>
    <property type="match status" value="1"/>
</dbReference>
<dbReference type="InterPro" id="IPR013100">
    <property type="entry name" value="LEH"/>
</dbReference>